<keyword evidence="14 19" id="KW-0560">Oxidoreductase</keyword>
<comment type="function">
    <text evidence="2 19">Cell wall formation.</text>
</comment>
<dbReference type="PANTHER" id="PTHR21071:SF4">
    <property type="entry name" value="UDP-N-ACETYLENOLPYRUVOYLGLUCOSAMINE REDUCTASE"/>
    <property type="match status" value="1"/>
</dbReference>
<keyword evidence="15 19" id="KW-0131">Cell cycle</keyword>
<sequence length="333" mass="37298">MIYHSLLPHNTFGIEAEAADFCEFASGEELEQLIERGVFLTRPYFCIGGGSNLLFTQKRYDWTFLHSTVKTIEVTYENRNWVEVRVGSGVVWDDFVQYCVDSNWYGAENLSLIPGEVGAAAVQNIGAYGAEVCDLIDSVETMDVMGRKRIYKAAECAYAYRDSIFKCPNMKSVFILYVNFRLSKHPCFRLDYGNVRQALSQYDEVTLAHVRQAIVDIRRSKLPDPAQLGNAGSFFKNPVIFRSQYKELCTVFPDMPCYEVDADHVKVPAGWLIEQAGWKGKALGCAAVHDRQALVLVNLGGAEGADVVALARAVQKTVADRFGIEIEPEVNFI</sequence>
<evidence type="ECO:0000256" key="11">
    <source>
        <dbReference type="ARBA" id="ARBA00022857"/>
    </source>
</evidence>
<dbReference type="InterPro" id="IPR016167">
    <property type="entry name" value="FAD-bd_PCMH_sub1"/>
</dbReference>
<dbReference type="InterPro" id="IPR036318">
    <property type="entry name" value="FAD-bd_PCMH-like_sf"/>
</dbReference>
<evidence type="ECO:0000256" key="18">
    <source>
        <dbReference type="ARBA" id="ARBA00048914"/>
    </source>
</evidence>
<evidence type="ECO:0000256" key="1">
    <source>
        <dbReference type="ARBA" id="ARBA00001974"/>
    </source>
</evidence>
<dbReference type="Gene3D" id="3.30.43.10">
    <property type="entry name" value="Uridine Diphospho-n-acetylenolpyruvylglucosamine Reductase, domain 2"/>
    <property type="match status" value="1"/>
</dbReference>
<keyword evidence="9 19" id="KW-0285">Flavoprotein</keyword>
<dbReference type="Pfam" id="PF01565">
    <property type="entry name" value="FAD_binding_4"/>
    <property type="match status" value="1"/>
</dbReference>
<dbReference type="HAMAP" id="MF_00037">
    <property type="entry name" value="MurB"/>
    <property type="match status" value="1"/>
</dbReference>
<keyword evidence="11 19" id="KW-0521">NADP</keyword>
<dbReference type="InterPro" id="IPR036635">
    <property type="entry name" value="MurB_C_sf"/>
</dbReference>
<evidence type="ECO:0000256" key="12">
    <source>
        <dbReference type="ARBA" id="ARBA00022960"/>
    </source>
</evidence>
<feature type="active site" evidence="19">
    <location>
        <position position="161"/>
    </location>
</feature>
<comment type="similarity">
    <text evidence="19">Belongs to the MurB family.</text>
</comment>
<dbReference type="InterPro" id="IPR016166">
    <property type="entry name" value="FAD-bd_PCMH"/>
</dbReference>
<dbReference type="Pfam" id="PF02873">
    <property type="entry name" value="MurB_C"/>
    <property type="match status" value="1"/>
</dbReference>
<evidence type="ECO:0000256" key="15">
    <source>
        <dbReference type="ARBA" id="ARBA00023306"/>
    </source>
</evidence>
<dbReference type="EMBL" id="JACJMO010000020">
    <property type="protein sequence ID" value="MBM6858225.1"/>
    <property type="molecule type" value="Genomic_DNA"/>
</dbReference>
<evidence type="ECO:0000256" key="3">
    <source>
        <dbReference type="ARBA" id="ARBA00004496"/>
    </source>
</evidence>
<evidence type="ECO:0000256" key="4">
    <source>
        <dbReference type="ARBA" id="ARBA00004752"/>
    </source>
</evidence>
<keyword evidence="22" id="KW-1185">Reference proteome</keyword>
<dbReference type="SUPFAM" id="SSF56194">
    <property type="entry name" value="Uridine diphospho-N-Acetylenolpyruvylglucosamine reductase, MurB, C-terminal domain"/>
    <property type="match status" value="1"/>
</dbReference>
<comment type="catalytic activity">
    <reaction evidence="18 19">
        <text>UDP-N-acetyl-alpha-D-muramate + NADP(+) = UDP-N-acetyl-3-O-(1-carboxyvinyl)-alpha-D-glucosamine + NADPH + H(+)</text>
        <dbReference type="Rhea" id="RHEA:12248"/>
        <dbReference type="ChEBI" id="CHEBI:15378"/>
        <dbReference type="ChEBI" id="CHEBI:57783"/>
        <dbReference type="ChEBI" id="CHEBI:58349"/>
        <dbReference type="ChEBI" id="CHEBI:68483"/>
        <dbReference type="ChEBI" id="CHEBI:70757"/>
        <dbReference type="EC" id="1.3.1.98"/>
    </reaction>
</comment>
<feature type="domain" description="FAD-binding PCMH-type" evidence="20">
    <location>
        <begin position="14"/>
        <end position="185"/>
    </location>
</feature>
<keyword evidence="12 19" id="KW-0133">Cell shape</keyword>
<dbReference type="NCBIfam" id="NF000755">
    <property type="entry name" value="PRK00046.1"/>
    <property type="match status" value="1"/>
</dbReference>
<keyword evidence="13 19" id="KW-0573">Peptidoglycan synthesis</keyword>
<dbReference type="InterPro" id="IPR016169">
    <property type="entry name" value="FAD-bd_PCMH_sub2"/>
</dbReference>
<evidence type="ECO:0000259" key="20">
    <source>
        <dbReference type="PROSITE" id="PS51387"/>
    </source>
</evidence>
<dbReference type="GO" id="GO:0008360">
    <property type="term" value="P:regulation of cell shape"/>
    <property type="evidence" value="ECO:0007669"/>
    <property type="project" value="UniProtKB-KW"/>
</dbReference>
<comment type="pathway">
    <text evidence="4 19">Cell wall biogenesis; peptidoglycan biosynthesis.</text>
</comment>
<dbReference type="NCBIfam" id="TIGR00179">
    <property type="entry name" value="murB"/>
    <property type="match status" value="1"/>
</dbReference>
<name>A0AA41DCT1_9BACT</name>
<evidence type="ECO:0000256" key="10">
    <source>
        <dbReference type="ARBA" id="ARBA00022827"/>
    </source>
</evidence>
<dbReference type="GO" id="GO:0071555">
    <property type="term" value="P:cell wall organization"/>
    <property type="evidence" value="ECO:0007669"/>
    <property type="project" value="UniProtKB-KW"/>
</dbReference>
<accession>A0AA41DCT1</accession>
<evidence type="ECO:0000256" key="8">
    <source>
        <dbReference type="ARBA" id="ARBA00022618"/>
    </source>
</evidence>
<evidence type="ECO:0000256" key="5">
    <source>
        <dbReference type="ARBA" id="ARBA00012518"/>
    </source>
</evidence>
<feature type="active site" description="Proton donor" evidence="19">
    <location>
        <position position="233"/>
    </location>
</feature>
<dbReference type="InterPro" id="IPR011601">
    <property type="entry name" value="MurB_C"/>
</dbReference>
<comment type="subcellular location">
    <subcellularLocation>
        <location evidence="3 19">Cytoplasm</location>
    </subcellularLocation>
</comment>
<dbReference type="SUPFAM" id="SSF56176">
    <property type="entry name" value="FAD-binding/transporter-associated domain-like"/>
    <property type="match status" value="1"/>
</dbReference>
<feature type="active site" evidence="19">
    <location>
        <position position="329"/>
    </location>
</feature>
<evidence type="ECO:0000256" key="6">
    <source>
        <dbReference type="ARBA" id="ARBA00015188"/>
    </source>
</evidence>
<gene>
    <name evidence="19 21" type="primary">murB</name>
    <name evidence="21" type="ORF">H6D15_11545</name>
</gene>
<dbReference type="InterPro" id="IPR003170">
    <property type="entry name" value="MurB"/>
</dbReference>
<dbReference type="Gene3D" id="3.30.465.10">
    <property type="match status" value="1"/>
</dbReference>
<evidence type="ECO:0000256" key="17">
    <source>
        <dbReference type="ARBA" id="ARBA00031026"/>
    </source>
</evidence>
<keyword evidence="10 19" id="KW-0274">FAD</keyword>
<keyword evidence="16 19" id="KW-0961">Cell wall biogenesis/degradation</keyword>
<dbReference type="Gene3D" id="3.90.78.10">
    <property type="entry name" value="UDP-N-acetylenolpyruvoylglucosamine reductase, C-terminal domain"/>
    <property type="match status" value="1"/>
</dbReference>
<proteinExistence type="inferred from homology"/>
<dbReference type="GO" id="GO:0009252">
    <property type="term" value="P:peptidoglycan biosynthetic process"/>
    <property type="evidence" value="ECO:0007669"/>
    <property type="project" value="UniProtKB-UniRule"/>
</dbReference>
<keyword evidence="7 19" id="KW-0963">Cytoplasm</keyword>
<dbReference type="RefSeq" id="WP_204972562.1">
    <property type="nucleotide sequence ID" value="NZ_JAAZTS010000020.1"/>
</dbReference>
<comment type="caution">
    <text evidence="21">The sequence shown here is derived from an EMBL/GenBank/DDBJ whole genome shotgun (WGS) entry which is preliminary data.</text>
</comment>
<reference evidence="21 22" key="1">
    <citation type="journal article" date="2021" name="Sci. Rep.">
        <title>The distribution of antibiotic resistance genes in chicken gut microbiota commensals.</title>
        <authorList>
            <person name="Juricova H."/>
            <person name="Matiasovicova J."/>
            <person name="Kubasova T."/>
            <person name="Cejkova D."/>
            <person name="Rychlik I."/>
        </authorList>
    </citation>
    <scope>NUCLEOTIDE SEQUENCE [LARGE SCALE GENOMIC DNA]</scope>
    <source>
        <strain evidence="21 22">An421</strain>
    </source>
</reference>
<evidence type="ECO:0000256" key="13">
    <source>
        <dbReference type="ARBA" id="ARBA00022984"/>
    </source>
</evidence>
<organism evidence="21 22">
    <name type="scientific">Caecibacteroides pullorum</name>
    <dbReference type="NCBI Taxonomy" id="2725562"/>
    <lineage>
        <taxon>Bacteria</taxon>
        <taxon>Pseudomonadati</taxon>
        <taxon>Bacteroidota</taxon>
        <taxon>Bacteroidia</taxon>
        <taxon>Bacteroidales</taxon>
        <taxon>Bacteroidaceae</taxon>
        <taxon>Caecibacteroides</taxon>
    </lineage>
</organism>
<evidence type="ECO:0000256" key="9">
    <source>
        <dbReference type="ARBA" id="ARBA00022630"/>
    </source>
</evidence>
<protein>
    <recommendedName>
        <fullName evidence="6 19">UDP-N-acetylenolpyruvoylglucosamine reductase</fullName>
        <ecNumber evidence="5 19">1.3.1.98</ecNumber>
    </recommendedName>
    <alternativeName>
        <fullName evidence="17 19">UDP-N-acetylmuramate dehydrogenase</fullName>
    </alternativeName>
</protein>
<dbReference type="GO" id="GO:0005829">
    <property type="term" value="C:cytosol"/>
    <property type="evidence" value="ECO:0007669"/>
    <property type="project" value="TreeGrafter"/>
</dbReference>
<evidence type="ECO:0000256" key="16">
    <source>
        <dbReference type="ARBA" id="ARBA00023316"/>
    </source>
</evidence>
<dbReference type="PANTHER" id="PTHR21071">
    <property type="entry name" value="UDP-N-ACETYLENOLPYRUVOYLGLUCOSAMINE REDUCTASE"/>
    <property type="match status" value="1"/>
</dbReference>
<keyword evidence="8 19" id="KW-0132">Cell division</keyword>
<dbReference type="Proteomes" id="UP000698924">
    <property type="component" value="Unassembled WGS sequence"/>
</dbReference>
<comment type="cofactor">
    <cofactor evidence="1 19">
        <name>FAD</name>
        <dbReference type="ChEBI" id="CHEBI:57692"/>
    </cofactor>
</comment>
<evidence type="ECO:0000313" key="21">
    <source>
        <dbReference type="EMBL" id="MBM6858225.1"/>
    </source>
</evidence>
<dbReference type="GO" id="GO:0071949">
    <property type="term" value="F:FAD binding"/>
    <property type="evidence" value="ECO:0007669"/>
    <property type="project" value="InterPro"/>
</dbReference>
<dbReference type="InterPro" id="IPR006094">
    <property type="entry name" value="Oxid_FAD_bind_N"/>
</dbReference>
<evidence type="ECO:0000256" key="2">
    <source>
        <dbReference type="ARBA" id="ARBA00003921"/>
    </source>
</evidence>
<evidence type="ECO:0000256" key="19">
    <source>
        <dbReference type="HAMAP-Rule" id="MF_00037"/>
    </source>
</evidence>
<dbReference type="PROSITE" id="PS51387">
    <property type="entry name" value="FAD_PCMH"/>
    <property type="match status" value="1"/>
</dbReference>
<evidence type="ECO:0000256" key="7">
    <source>
        <dbReference type="ARBA" id="ARBA00022490"/>
    </source>
</evidence>
<dbReference type="GO" id="GO:0051301">
    <property type="term" value="P:cell division"/>
    <property type="evidence" value="ECO:0007669"/>
    <property type="project" value="UniProtKB-KW"/>
</dbReference>
<dbReference type="AlphaFoldDB" id="A0AA41DCT1"/>
<evidence type="ECO:0000313" key="22">
    <source>
        <dbReference type="Proteomes" id="UP000698924"/>
    </source>
</evidence>
<evidence type="ECO:0000256" key="14">
    <source>
        <dbReference type="ARBA" id="ARBA00023002"/>
    </source>
</evidence>
<dbReference type="EC" id="1.3.1.98" evidence="5 19"/>
<dbReference type="GO" id="GO:0008762">
    <property type="term" value="F:UDP-N-acetylmuramate dehydrogenase activity"/>
    <property type="evidence" value="ECO:0007669"/>
    <property type="project" value="UniProtKB-UniRule"/>
</dbReference>